<name>A0ABY0LGC7_9FLAO</name>
<proteinExistence type="predicted"/>
<sequence>MKKLKFILRLFHYIWPVNFTIASRTMEEYYSLLRKHIEEVNPLTDLEWETVAACFVYKKLRKHQFLVQKDELVHYKAWIIKGLSKTYAIDSEGKEHILQFAMEQYWTSDFKAYQNKTPATMFIDCIEDSEFFCIRHEDREKLCHEIPEMANFFRVKSHYGYIALEQRIMSLLTETAETRYNNLVKKFPLLIQRVPKKLLASYLGMTRETLSRLIG</sequence>
<dbReference type="InterPro" id="IPR036388">
    <property type="entry name" value="WH-like_DNA-bd_sf"/>
</dbReference>
<gene>
    <name evidence="1" type="ORF">SAMN02927916_1254</name>
</gene>
<protein>
    <submittedName>
        <fullName evidence="1">cAMP-binding domain of CRP or a regulatory subunit of cAMP-dependent protein kinases</fullName>
    </submittedName>
</protein>
<organism evidence="1 2">
    <name type="scientific">Flavobacterium anhuiense</name>
    <dbReference type="NCBI Taxonomy" id="459526"/>
    <lineage>
        <taxon>Bacteria</taxon>
        <taxon>Pseudomonadati</taxon>
        <taxon>Bacteroidota</taxon>
        <taxon>Flavobacteriia</taxon>
        <taxon>Flavobacteriales</taxon>
        <taxon>Flavobacteriaceae</taxon>
        <taxon>Flavobacterium</taxon>
    </lineage>
</organism>
<dbReference type="InterPro" id="IPR014710">
    <property type="entry name" value="RmlC-like_jellyroll"/>
</dbReference>
<dbReference type="Proteomes" id="UP000199307">
    <property type="component" value="Unassembled WGS sequence"/>
</dbReference>
<reference evidence="1 2" key="1">
    <citation type="submission" date="2016-10" db="EMBL/GenBank/DDBJ databases">
        <authorList>
            <person name="Varghese N."/>
            <person name="Submissions S."/>
        </authorList>
    </citation>
    <scope>NUCLEOTIDE SEQUENCE [LARGE SCALE GENOMIC DNA]</scope>
    <source>
        <strain evidence="1 2">CGMCC 1.6859</strain>
    </source>
</reference>
<comment type="caution">
    <text evidence="1">The sequence shown here is derived from an EMBL/GenBank/DDBJ whole genome shotgun (WGS) entry which is preliminary data.</text>
</comment>
<dbReference type="SUPFAM" id="SSF51206">
    <property type="entry name" value="cAMP-binding domain-like"/>
    <property type="match status" value="1"/>
</dbReference>
<accession>A0ABY0LGC7</accession>
<dbReference type="RefSeq" id="WP_244511672.1">
    <property type="nucleotide sequence ID" value="NZ_FMVC01000002.1"/>
</dbReference>
<dbReference type="InterPro" id="IPR018490">
    <property type="entry name" value="cNMP-bd_dom_sf"/>
</dbReference>
<dbReference type="EMBL" id="FMVC01000002">
    <property type="protein sequence ID" value="SCY14329.1"/>
    <property type="molecule type" value="Genomic_DNA"/>
</dbReference>
<dbReference type="Gene3D" id="2.60.120.10">
    <property type="entry name" value="Jelly Rolls"/>
    <property type="match status" value="1"/>
</dbReference>
<dbReference type="Gene3D" id="1.10.10.10">
    <property type="entry name" value="Winged helix-like DNA-binding domain superfamily/Winged helix DNA-binding domain"/>
    <property type="match status" value="1"/>
</dbReference>
<evidence type="ECO:0000313" key="1">
    <source>
        <dbReference type="EMBL" id="SCY14329.1"/>
    </source>
</evidence>
<evidence type="ECO:0000313" key="2">
    <source>
        <dbReference type="Proteomes" id="UP000199307"/>
    </source>
</evidence>
<keyword evidence="2" id="KW-1185">Reference proteome</keyword>